<dbReference type="RefSeq" id="WP_006418221.1">
    <property type="nucleotide sequence ID" value="NZ_AENN01000015.1"/>
</dbReference>
<dbReference type="PANTHER" id="PTHR43705">
    <property type="entry name" value="HYDROXYACYLGLUTATHIONE HYDROLASE"/>
    <property type="match status" value="1"/>
</dbReference>
<dbReference type="InterPro" id="IPR050110">
    <property type="entry name" value="Glyoxalase_II_hydrolase"/>
</dbReference>
<comment type="function">
    <text evidence="7">Thiolesterase that catalyzes the hydrolysis of S-D-lactoyl-glutathione to form glutathione and D-lactic acid.</text>
</comment>
<dbReference type="Pfam" id="PF00753">
    <property type="entry name" value="Lactamase_B"/>
    <property type="match status" value="1"/>
</dbReference>
<feature type="binding site" evidence="7">
    <location>
        <position position="108"/>
    </location>
    <ligand>
        <name>Zn(2+)</name>
        <dbReference type="ChEBI" id="CHEBI:29105"/>
        <label>1</label>
    </ligand>
</feature>
<feature type="binding site" evidence="7">
    <location>
        <position position="126"/>
    </location>
    <ligand>
        <name>Zn(2+)</name>
        <dbReference type="ChEBI" id="CHEBI:29105"/>
        <label>1</label>
    </ligand>
</feature>
<comment type="catalytic activity">
    <reaction evidence="1 7">
        <text>an S-(2-hydroxyacyl)glutathione + H2O = a 2-hydroxy carboxylate + glutathione + H(+)</text>
        <dbReference type="Rhea" id="RHEA:21864"/>
        <dbReference type="ChEBI" id="CHEBI:15377"/>
        <dbReference type="ChEBI" id="CHEBI:15378"/>
        <dbReference type="ChEBI" id="CHEBI:57925"/>
        <dbReference type="ChEBI" id="CHEBI:58896"/>
        <dbReference type="ChEBI" id="CHEBI:71261"/>
        <dbReference type="EC" id="3.1.2.6"/>
    </reaction>
</comment>
<dbReference type="UniPathway" id="UPA00619">
    <property type="reaction ID" value="UER00676"/>
</dbReference>
<feature type="binding site" evidence="7">
    <location>
        <position position="56"/>
    </location>
    <ligand>
        <name>Zn(2+)</name>
        <dbReference type="ChEBI" id="CHEBI:29105"/>
        <label>2</label>
    </ligand>
</feature>
<evidence type="ECO:0000256" key="3">
    <source>
        <dbReference type="ARBA" id="ARBA00006759"/>
    </source>
</evidence>
<dbReference type="CDD" id="cd07723">
    <property type="entry name" value="hydroxyacylglutathione_hydrolase_MBL-fold"/>
    <property type="match status" value="1"/>
</dbReference>
<evidence type="ECO:0000313" key="9">
    <source>
        <dbReference type="EMBL" id="EFR31018.1"/>
    </source>
</evidence>
<comment type="pathway">
    <text evidence="2 7">Secondary metabolite metabolism; methylglyoxal degradation; (R)-lactate from methylglyoxal: step 2/2.</text>
</comment>
<accession>E4KPS9</accession>
<evidence type="ECO:0000256" key="5">
    <source>
        <dbReference type="ARBA" id="ARBA00022801"/>
    </source>
</evidence>
<name>E4KPS9_9LACT</name>
<evidence type="ECO:0000256" key="1">
    <source>
        <dbReference type="ARBA" id="ARBA00001623"/>
    </source>
</evidence>
<dbReference type="InterPro" id="IPR001279">
    <property type="entry name" value="Metallo-B-lactamas"/>
</dbReference>
<dbReference type="Gene3D" id="3.60.15.10">
    <property type="entry name" value="Ribonuclease Z/Hydroxyacylglutathione hydrolase-like"/>
    <property type="match status" value="1"/>
</dbReference>
<evidence type="ECO:0000256" key="7">
    <source>
        <dbReference type="HAMAP-Rule" id="MF_01374"/>
    </source>
</evidence>
<feature type="binding site" evidence="7">
    <location>
        <position position="52"/>
    </location>
    <ligand>
        <name>Zn(2+)</name>
        <dbReference type="ChEBI" id="CHEBI:29105"/>
        <label>1</label>
    </ligand>
</feature>
<dbReference type="EMBL" id="AENN01000015">
    <property type="protein sequence ID" value="EFR31018.1"/>
    <property type="molecule type" value="Genomic_DNA"/>
</dbReference>
<comment type="similarity">
    <text evidence="3 7">Belongs to the metallo-beta-lactamase superfamily. Glyoxalase II family.</text>
</comment>
<sequence>MPVHPIPALSDNYIWVYQSPDLNFIVDPGEAQPVLDYIQDQNIRLDAILLTHNHDDHTGGVREILAQIPDLPVYGPQETADFNSVQVAPMDTITLKNHKLAVYLTAGHTSGHISYLIDDKNLFCGDSLFMAGCGRVFTGDYHAEFETLQLFAAMEGGVQVFAGHEYTQTNLAFAQTVNLDDEEFQANVKALSQQVDRRIQAGFPSLPSTIAIELNCNPFMRASSVDTFKALRDLRDNF</sequence>
<proteinExistence type="inferred from homology"/>
<keyword evidence="10" id="KW-1185">Reference proteome</keyword>
<dbReference type="SMART" id="SM00849">
    <property type="entry name" value="Lactamase_B"/>
    <property type="match status" value="1"/>
</dbReference>
<feature type="binding site" evidence="7">
    <location>
        <position position="164"/>
    </location>
    <ligand>
        <name>Zn(2+)</name>
        <dbReference type="ChEBI" id="CHEBI:29105"/>
        <label>2</label>
    </ligand>
</feature>
<dbReference type="Proteomes" id="UP000005990">
    <property type="component" value="Unassembled WGS sequence"/>
</dbReference>
<gene>
    <name evidence="7 9" type="primary">gloB</name>
    <name evidence="9" type="ORF">HMPREF9257_1568</name>
</gene>
<dbReference type="InterPro" id="IPR036866">
    <property type="entry name" value="RibonucZ/Hydroxyglut_hydro"/>
</dbReference>
<protein>
    <recommendedName>
        <fullName evidence="7">Hydroxyacylglutathione hydrolase</fullName>
        <ecNumber evidence="7">3.1.2.6</ecNumber>
    </recommendedName>
    <alternativeName>
        <fullName evidence="7">Glyoxalase II</fullName>
        <shortName evidence="7">Glx II</shortName>
    </alternativeName>
</protein>
<keyword evidence="4 7" id="KW-0479">Metal-binding</keyword>
<evidence type="ECO:0000256" key="6">
    <source>
        <dbReference type="ARBA" id="ARBA00022833"/>
    </source>
</evidence>
<dbReference type="SUPFAM" id="SSF56281">
    <property type="entry name" value="Metallo-hydrolase/oxidoreductase"/>
    <property type="match status" value="1"/>
</dbReference>
<dbReference type="InterPro" id="IPR032282">
    <property type="entry name" value="HAGH_C"/>
</dbReference>
<feature type="binding site" evidence="7">
    <location>
        <position position="57"/>
    </location>
    <ligand>
        <name>Zn(2+)</name>
        <dbReference type="ChEBI" id="CHEBI:29105"/>
        <label>2</label>
    </ligand>
</feature>
<dbReference type="AlphaFoldDB" id="E4KPS9"/>
<dbReference type="OrthoDB" id="9802897at2"/>
<feature type="domain" description="Metallo-beta-lactamase" evidence="8">
    <location>
        <begin position="11"/>
        <end position="164"/>
    </location>
</feature>
<dbReference type="InterPro" id="IPR017782">
    <property type="entry name" value="Hydroxyacylglutathione_Hdrlase"/>
</dbReference>
<keyword evidence="5 7" id="KW-0378">Hydrolase</keyword>
<dbReference type="GO" id="GO:0019243">
    <property type="term" value="P:methylglyoxal catabolic process to D-lactate via S-lactoyl-glutathione"/>
    <property type="evidence" value="ECO:0007669"/>
    <property type="project" value="UniProtKB-UniRule"/>
</dbReference>
<evidence type="ECO:0000313" key="10">
    <source>
        <dbReference type="Proteomes" id="UP000005990"/>
    </source>
</evidence>
<dbReference type="Pfam" id="PF16123">
    <property type="entry name" value="HAGH_C"/>
    <property type="match status" value="1"/>
</dbReference>
<evidence type="ECO:0000256" key="2">
    <source>
        <dbReference type="ARBA" id="ARBA00004963"/>
    </source>
</evidence>
<dbReference type="InterPro" id="IPR035680">
    <property type="entry name" value="Clx_II_MBL"/>
</dbReference>
<feature type="binding site" evidence="7">
    <location>
        <position position="126"/>
    </location>
    <ligand>
        <name>Zn(2+)</name>
        <dbReference type="ChEBI" id="CHEBI:29105"/>
        <label>2</label>
    </ligand>
</feature>
<feature type="binding site" evidence="7">
    <location>
        <position position="54"/>
    </location>
    <ligand>
        <name>Zn(2+)</name>
        <dbReference type="ChEBI" id="CHEBI:29105"/>
        <label>1</label>
    </ligand>
</feature>
<evidence type="ECO:0000259" key="8">
    <source>
        <dbReference type="SMART" id="SM00849"/>
    </source>
</evidence>
<comment type="subunit">
    <text evidence="7">Monomer.</text>
</comment>
<evidence type="ECO:0000256" key="4">
    <source>
        <dbReference type="ARBA" id="ARBA00022723"/>
    </source>
</evidence>
<dbReference type="PANTHER" id="PTHR43705:SF1">
    <property type="entry name" value="HYDROXYACYLGLUTATHIONE HYDROLASE GLOB"/>
    <property type="match status" value="1"/>
</dbReference>
<organism evidence="9 10">
    <name type="scientific">Eremococcus coleocola ACS-139-V-Col8</name>
    <dbReference type="NCBI Taxonomy" id="908337"/>
    <lineage>
        <taxon>Bacteria</taxon>
        <taxon>Bacillati</taxon>
        <taxon>Bacillota</taxon>
        <taxon>Bacilli</taxon>
        <taxon>Lactobacillales</taxon>
        <taxon>Aerococcaceae</taxon>
        <taxon>Eremococcus</taxon>
    </lineage>
</organism>
<reference evidence="9 10" key="1">
    <citation type="submission" date="2010-10" db="EMBL/GenBank/DDBJ databases">
        <authorList>
            <person name="Durkin A.S."/>
            <person name="Madupu R."/>
            <person name="Torralba M."/>
            <person name="Gillis M."/>
            <person name="Methe B."/>
            <person name="Sutton G."/>
            <person name="Nelson K.E."/>
        </authorList>
    </citation>
    <scope>NUCLEOTIDE SEQUENCE [LARGE SCALE GENOMIC DNA]</scope>
    <source>
        <strain evidence="9 10">ACS-139-V-Col8</strain>
    </source>
</reference>
<keyword evidence="6 7" id="KW-0862">Zinc</keyword>
<dbReference type="STRING" id="908337.HMPREF9257_1568"/>
<dbReference type="GO" id="GO:0046872">
    <property type="term" value="F:metal ion binding"/>
    <property type="evidence" value="ECO:0007669"/>
    <property type="project" value="UniProtKB-KW"/>
</dbReference>
<dbReference type="GO" id="GO:0004416">
    <property type="term" value="F:hydroxyacylglutathione hydrolase activity"/>
    <property type="evidence" value="ECO:0007669"/>
    <property type="project" value="UniProtKB-UniRule"/>
</dbReference>
<dbReference type="HAMAP" id="MF_01374">
    <property type="entry name" value="Glyoxalase_2"/>
    <property type="match status" value="1"/>
</dbReference>
<comment type="cofactor">
    <cofactor evidence="7">
        <name>Zn(2+)</name>
        <dbReference type="ChEBI" id="CHEBI:29105"/>
    </cofactor>
    <text evidence="7">Binds 2 Zn(2+) ions per subunit.</text>
</comment>
<dbReference type="eggNOG" id="COG0491">
    <property type="taxonomic scope" value="Bacteria"/>
</dbReference>
<dbReference type="NCBIfam" id="TIGR03413">
    <property type="entry name" value="GSH_gloB"/>
    <property type="match status" value="1"/>
</dbReference>
<comment type="caution">
    <text evidence="9">The sequence shown here is derived from an EMBL/GenBank/DDBJ whole genome shotgun (WGS) entry which is preliminary data.</text>
</comment>
<dbReference type="EC" id="3.1.2.6" evidence="7"/>